<evidence type="ECO:0000313" key="2">
    <source>
        <dbReference type="Proteomes" id="UP000011532"/>
    </source>
</evidence>
<accession>L9VPH1</accession>
<dbReference type="EMBL" id="AOHU01000008">
    <property type="protein sequence ID" value="ELY39100.1"/>
    <property type="molecule type" value="Genomic_DNA"/>
</dbReference>
<feature type="non-terminal residue" evidence="1">
    <location>
        <position position="104"/>
    </location>
</feature>
<evidence type="ECO:0000313" key="1">
    <source>
        <dbReference type="EMBL" id="ELY39100.1"/>
    </source>
</evidence>
<proteinExistence type="predicted"/>
<reference evidence="2" key="1">
    <citation type="submission" date="2012-11" db="EMBL/GenBank/DDBJ databases">
        <authorList>
            <person name="Becker E.A."/>
            <person name="Seitzer P."/>
            <person name="Tritt A."/>
            <person name="Larsen D."/>
            <person name="Yao A."/>
            <person name="Wu D."/>
            <person name="Darling A."/>
            <person name="Eisen J.A."/>
            <person name="Facciotti M.T."/>
        </authorList>
    </citation>
    <scope>NUCLEOTIDE SEQUENCE [LARGE SCALE GENOMIC DNA]</scope>
    <source>
        <strain evidence="2">ATCC 29605 / DSM 3757 / JCM 8879 / NBRC 14742 / NCIMB 2012 / VKM B-1768 / DS2</strain>
    </source>
</reference>
<sequence length="104" mass="11601">QCHWGFDSGWLSLTDDARIIVSNDDAADGYEYFQQFSNDPIEPPRVNDLEPLPRFTQIHRKLSGFDPINTGDQLTIGGLRSGKVRLIDGRQVIVEGSTDKALVV</sequence>
<feature type="non-terminal residue" evidence="1">
    <location>
        <position position="1"/>
    </location>
</feature>
<gene>
    <name evidence="1" type="ORF">C498_00025</name>
</gene>
<name>L9VPH1_HALVD</name>
<reference evidence="1 2" key="2">
    <citation type="journal article" date="2014" name="PLoS Genet.">
        <title>Phylogenetically driven sequencing of extremely halophilic archaea reveals strategies for static and dynamic osmo-response.</title>
        <authorList>
            <person name="Becker E.A."/>
            <person name="Seitzer P.M."/>
            <person name="Tritt A."/>
            <person name="Larsen D."/>
            <person name="Krusor M."/>
            <person name="Yao A.I."/>
            <person name="Wu D."/>
            <person name="Madern D."/>
            <person name="Eisen J.A."/>
            <person name="Darling A.E."/>
            <person name="Facciotti M.T."/>
        </authorList>
    </citation>
    <scope>NUCLEOTIDE SEQUENCE [LARGE SCALE GENOMIC DNA]</scope>
    <source>
        <strain evidence="2">ATCC 29605 / DSM 3757 / JCM 8879 / NBRC 14742 / NCIMB 2012 / VKM B-1768 / DS2</strain>
    </source>
</reference>
<organism evidence="1 2">
    <name type="scientific">Haloferax volcanii (strain ATCC 29605 / DSM 3757 / JCM 8879 / NBRC 14742 / NCIMB 2012 / VKM B-1768 / DS2)</name>
    <name type="common">Halobacterium volcanii</name>
    <dbReference type="NCBI Taxonomy" id="309800"/>
    <lineage>
        <taxon>Archaea</taxon>
        <taxon>Methanobacteriati</taxon>
        <taxon>Methanobacteriota</taxon>
        <taxon>Stenosarchaea group</taxon>
        <taxon>Halobacteria</taxon>
        <taxon>Halobacteriales</taxon>
        <taxon>Haloferacaceae</taxon>
        <taxon>Haloferax</taxon>
    </lineage>
</organism>
<dbReference type="Proteomes" id="UP000011532">
    <property type="component" value="Unassembled WGS sequence"/>
</dbReference>
<dbReference type="AlphaFoldDB" id="L9VPH1"/>
<protein>
    <submittedName>
        <fullName evidence="1">Uncharacterized protein</fullName>
    </submittedName>
</protein>
<comment type="caution">
    <text evidence="1">The sequence shown here is derived from an EMBL/GenBank/DDBJ whole genome shotgun (WGS) entry which is preliminary data.</text>
</comment>